<dbReference type="Pfam" id="PF22977">
    <property type="entry name" value="WHD"/>
    <property type="match status" value="1"/>
</dbReference>
<dbReference type="InterPro" id="IPR027417">
    <property type="entry name" value="P-loop_NTPase"/>
</dbReference>
<organism evidence="2 3">
    <name type="scientific">Nostoc minutum NIES-26</name>
    <dbReference type="NCBI Taxonomy" id="1844469"/>
    <lineage>
        <taxon>Bacteria</taxon>
        <taxon>Bacillati</taxon>
        <taxon>Cyanobacteriota</taxon>
        <taxon>Cyanophyceae</taxon>
        <taxon>Nostocales</taxon>
        <taxon>Nostocaceae</taxon>
        <taxon>Nostoc</taxon>
    </lineage>
</organism>
<proteinExistence type="predicted"/>
<protein>
    <submittedName>
        <fullName evidence="2">ATPase</fullName>
    </submittedName>
</protein>
<sequence length="673" mass="74469">MILTTFADWYEANYCYVTAATEAVRQALKSYIARQKGEPEVSLLDIQLQLADIEASMPAPPALSQLCHILGLSSFERDILLMCVAMNFTPNFPSLCADAQGNEKLCYPTFALALEALPDASWSALRTESPLQRWQLIQIGDGIAPALCSLQIDKSILCYLLGEPSLPEKLQGLFKSIAIDADNTCGELQPSHQKIASQLAAIWLDTTESLTSVVQLCGLESITNVNVVTTACYFAGINLHIINAYVLATKADELKQLMVLWSREALLSDSALLLDCQDISTTTTKDAATISIIKQLVDNINGKLIITCSDRLPLSHPSLIAFDVPKLKTSEQLAIWQDALGTSAVELNGRVETLVSQFNLSHLAIFTAVETAKRVLKTNSIEQTDTNNLAVALWDACRTQARPQLDDLAQRIDTHATWDQLVLQEQQMQILQNIVTHVRQRLKVYFEWGFASNSGRGLGISALFTGESGLGKTFAAEVIANELRLDLYRIDLSAVVSKYIGETEKNLRRIFDTAETAGAVLLFDEADALFGKRTQVRDSRDRNANMETNYLLQRIEAYTGLAILTTNLSDAIDSAFLRRIRFIVRFEFPYPQERIQMWKRIFPAQTPTEGLDYNKLSRLDASGATIRNVAMNAAFLAASAGEPVMMKHLLAATRAEYSKIGQLLSDNQVKGWA</sequence>
<evidence type="ECO:0000259" key="1">
    <source>
        <dbReference type="SMART" id="SM00382"/>
    </source>
</evidence>
<feature type="domain" description="AAA+ ATPase" evidence="1">
    <location>
        <begin position="458"/>
        <end position="592"/>
    </location>
</feature>
<comment type="caution">
    <text evidence="2">The sequence shown here is derived from an EMBL/GenBank/DDBJ whole genome shotgun (WGS) entry which is preliminary data.</text>
</comment>
<dbReference type="Gene3D" id="3.40.50.300">
    <property type="entry name" value="P-loop containing nucleotide triphosphate hydrolases"/>
    <property type="match status" value="1"/>
</dbReference>
<dbReference type="SMART" id="SM00382">
    <property type="entry name" value="AAA"/>
    <property type="match status" value="1"/>
</dbReference>
<gene>
    <name evidence="2" type="ORF">A6770_21995</name>
</gene>
<dbReference type="PANTHER" id="PTHR46411">
    <property type="entry name" value="FAMILY ATPASE, PUTATIVE-RELATED"/>
    <property type="match status" value="1"/>
</dbReference>
<dbReference type="PANTHER" id="PTHR46411:SF2">
    <property type="entry name" value="AAA+ ATPASE DOMAIN-CONTAINING PROTEIN"/>
    <property type="match status" value="1"/>
</dbReference>
<dbReference type="CDD" id="cd19481">
    <property type="entry name" value="RecA-like_protease"/>
    <property type="match status" value="1"/>
</dbReference>
<dbReference type="SUPFAM" id="SSF52540">
    <property type="entry name" value="P-loop containing nucleoside triphosphate hydrolases"/>
    <property type="match status" value="1"/>
</dbReference>
<dbReference type="InterPro" id="IPR003959">
    <property type="entry name" value="ATPase_AAA_core"/>
</dbReference>
<evidence type="ECO:0000313" key="3">
    <source>
        <dbReference type="Proteomes" id="UP000252107"/>
    </source>
</evidence>
<dbReference type="InterPro" id="IPR054472">
    <property type="entry name" value="WHD"/>
</dbReference>
<dbReference type="InterPro" id="IPR003593">
    <property type="entry name" value="AAA+_ATPase"/>
</dbReference>
<dbReference type="AlphaFoldDB" id="A0A367QYX8"/>
<dbReference type="Pfam" id="PF00004">
    <property type="entry name" value="AAA"/>
    <property type="match status" value="1"/>
</dbReference>
<reference evidence="2" key="1">
    <citation type="submission" date="2016-04" db="EMBL/GenBank/DDBJ databases">
        <authorList>
            <person name="Tabuchi Yagui T.R."/>
        </authorList>
    </citation>
    <scope>NUCLEOTIDE SEQUENCE [LARGE SCALE GENOMIC DNA]</scope>
    <source>
        <strain evidence="2">NIES-26</strain>
    </source>
</reference>
<dbReference type="GO" id="GO:0005524">
    <property type="term" value="F:ATP binding"/>
    <property type="evidence" value="ECO:0007669"/>
    <property type="project" value="InterPro"/>
</dbReference>
<dbReference type="Proteomes" id="UP000252107">
    <property type="component" value="Unassembled WGS sequence"/>
</dbReference>
<accession>A0A367QYX8</accession>
<dbReference type="EMBL" id="LXQD01000293">
    <property type="protein sequence ID" value="RCJ29407.1"/>
    <property type="molecule type" value="Genomic_DNA"/>
</dbReference>
<keyword evidence="3" id="KW-1185">Reference proteome</keyword>
<name>A0A367QYX8_9NOSO</name>
<evidence type="ECO:0000313" key="2">
    <source>
        <dbReference type="EMBL" id="RCJ29407.1"/>
    </source>
</evidence>
<dbReference type="GO" id="GO:0016887">
    <property type="term" value="F:ATP hydrolysis activity"/>
    <property type="evidence" value="ECO:0007669"/>
    <property type="project" value="InterPro"/>
</dbReference>